<protein>
    <submittedName>
        <fullName evidence="7">Amino acid carrier 1</fullName>
    </submittedName>
</protein>
<evidence type="ECO:0000256" key="2">
    <source>
        <dbReference type="ARBA" id="ARBA00022448"/>
    </source>
</evidence>
<dbReference type="Proteomes" id="UP000485058">
    <property type="component" value="Unassembled WGS sequence"/>
</dbReference>
<evidence type="ECO:0000256" key="1">
    <source>
        <dbReference type="ARBA" id="ARBA00004141"/>
    </source>
</evidence>
<keyword evidence="8" id="KW-1185">Reference proteome</keyword>
<dbReference type="PANTHER" id="PTHR45649">
    <property type="entry name" value="AMINO-ACID PERMEASE BAT1"/>
    <property type="match status" value="1"/>
</dbReference>
<evidence type="ECO:0000256" key="3">
    <source>
        <dbReference type="ARBA" id="ARBA00022692"/>
    </source>
</evidence>
<dbReference type="PANTHER" id="PTHR45649:SF26">
    <property type="entry name" value="OS04G0435100 PROTEIN"/>
    <property type="match status" value="1"/>
</dbReference>
<proteinExistence type="predicted"/>
<evidence type="ECO:0000256" key="6">
    <source>
        <dbReference type="SAM" id="Phobius"/>
    </source>
</evidence>
<comment type="caution">
    <text evidence="7">The sequence shown here is derived from an EMBL/GenBank/DDBJ whole genome shotgun (WGS) entry which is preliminary data.</text>
</comment>
<keyword evidence="4 6" id="KW-1133">Transmembrane helix</keyword>
<keyword evidence="3 6" id="KW-0812">Transmembrane</keyword>
<gene>
    <name evidence="7" type="ORF">HaLaN_23432</name>
</gene>
<feature type="transmembrane region" description="Helical" evidence="6">
    <location>
        <begin position="41"/>
        <end position="63"/>
    </location>
</feature>
<evidence type="ECO:0000256" key="5">
    <source>
        <dbReference type="ARBA" id="ARBA00023136"/>
    </source>
</evidence>
<keyword evidence="5 6" id="KW-0472">Membrane</keyword>
<dbReference type="AlphaFoldDB" id="A0A6A0A1I9"/>
<dbReference type="GO" id="GO:0022857">
    <property type="term" value="F:transmembrane transporter activity"/>
    <property type="evidence" value="ECO:0007669"/>
    <property type="project" value="InterPro"/>
</dbReference>
<dbReference type="EMBL" id="BLLF01002821">
    <property type="protein sequence ID" value="GFH25464.1"/>
    <property type="molecule type" value="Genomic_DNA"/>
</dbReference>
<accession>A0A6A0A1I9</accession>
<keyword evidence="2" id="KW-0813">Transport</keyword>
<reference evidence="7 8" key="1">
    <citation type="submission" date="2020-02" db="EMBL/GenBank/DDBJ databases">
        <title>Draft genome sequence of Haematococcus lacustris strain NIES-144.</title>
        <authorList>
            <person name="Morimoto D."/>
            <person name="Nakagawa S."/>
            <person name="Yoshida T."/>
            <person name="Sawayama S."/>
        </authorList>
    </citation>
    <scope>NUCLEOTIDE SEQUENCE [LARGE SCALE GENOMIC DNA]</scope>
    <source>
        <strain evidence="7 8">NIES-144</strain>
    </source>
</reference>
<organism evidence="7 8">
    <name type="scientific">Haematococcus lacustris</name>
    <name type="common">Green alga</name>
    <name type="synonym">Haematococcus pluvialis</name>
    <dbReference type="NCBI Taxonomy" id="44745"/>
    <lineage>
        <taxon>Eukaryota</taxon>
        <taxon>Viridiplantae</taxon>
        <taxon>Chlorophyta</taxon>
        <taxon>core chlorophytes</taxon>
        <taxon>Chlorophyceae</taxon>
        <taxon>CS clade</taxon>
        <taxon>Chlamydomonadales</taxon>
        <taxon>Haematococcaceae</taxon>
        <taxon>Haematococcus</taxon>
    </lineage>
</organism>
<dbReference type="Gene3D" id="1.20.1740.10">
    <property type="entry name" value="Amino acid/polyamine transporter I"/>
    <property type="match status" value="1"/>
</dbReference>
<evidence type="ECO:0000313" key="8">
    <source>
        <dbReference type="Proteomes" id="UP000485058"/>
    </source>
</evidence>
<evidence type="ECO:0000313" key="7">
    <source>
        <dbReference type="EMBL" id="GFH25464.1"/>
    </source>
</evidence>
<feature type="transmembrane region" description="Helical" evidence="6">
    <location>
        <begin position="125"/>
        <end position="147"/>
    </location>
</feature>
<dbReference type="GO" id="GO:0016020">
    <property type="term" value="C:membrane"/>
    <property type="evidence" value="ECO:0007669"/>
    <property type="project" value="UniProtKB-SubCell"/>
</dbReference>
<feature type="transmembrane region" description="Helical" evidence="6">
    <location>
        <begin position="6"/>
        <end position="29"/>
    </location>
</feature>
<name>A0A6A0A1I9_HAELA</name>
<sequence length="210" mass="22745">MPAEEPGYLLTTELVLCMLVALLLVQAWLTSLGQSATRMMMVFAGLWNSLATLGFCVMLLWVAPKHQSPAFVFTQWLPGSEASGITSPPYIFIMGLLMSQSMLLGYDSCVHFCEETVDAGSMTGWSIIAAVGMAFLTGLVALLSLTFSLQSLDNLVKSDTVTAGECDIAQPLLRHQSIHRADIIHCKMGHCIANPPAGLCPRATRNPRLE</sequence>
<comment type="subcellular location">
    <subcellularLocation>
        <location evidence="1">Membrane</location>
        <topology evidence="1">Multi-pass membrane protein</topology>
    </subcellularLocation>
</comment>
<evidence type="ECO:0000256" key="4">
    <source>
        <dbReference type="ARBA" id="ARBA00022989"/>
    </source>
</evidence>